<reference evidence="1 2" key="1">
    <citation type="submission" date="2017-06" db="EMBL/GenBank/DDBJ databases">
        <title>Description of Rhodopirellula bahusiensis sp. nov.</title>
        <authorList>
            <person name="Kizina J."/>
            <person name="Harder J."/>
        </authorList>
    </citation>
    <scope>NUCLEOTIDE SEQUENCE [LARGE SCALE GENOMIC DNA]</scope>
    <source>
        <strain evidence="1 2">SWK21</strain>
    </source>
</reference>
<comment type="caution">
    <text evidence="1">The sequence shown here is derived from an EMBL/GenBank/DDBJ whole genome shotgun (WGS) entry which is preliminary data.</text>
</comment>
<sequence length="118" mass="12534">MTVTNKSPRETTCVMALLVSSLRKLPARATAARHNPPSSAVAAVILTSIGSLEEFDSAIMAPLSPLRGRAVLFHPPFGRVGPLRAGEGYALDPMLSPPLASLDPPRGRVMTNARQYSI</sequence>
<evidence type="ECO:0000313" key="2">
    <source>
        <dbReference type="Proteomes" id="UP000225740"/>
    </source>
</evidence>
<gene>
    <name evidence="1" type="ORF">CEE69_28950</name>
</gene>
<organism evidence="1 2">
    <name type="scientific">Rhodopirellula bahusiensis</name>
    <dbReference type="NCBI Taxonomy" id="2014065"/>
    <lineage>
        <taxon>Bacteria</taxon>
        <taxon>Pseudomonadati</taxon>
        <taxon>Planctomycetota</taxon>
        <taxon>Planctomycetia</taxon>
        <taxon>Pirellulales</taxon>
        <taxon>Pirellulaceae</taxon>
        <taxon>Rhodopirellula</taxon>
    </lineage>
</organism>
<dbReference type="AlphaFoldDB" id="A0A2G1VYG3"/>
<accession>A0A2G1VYG3</accession>
<evidence type="ECO:0000313" key="1">
    <source>
        <dbReference type="EMBL" id="PHQ31807.1"/>
    </source>
</evidence>
<name>A0A2G1VYG3_9BACT</name>
<dbReference type="EMBL" id="NIZW01000038">
    <property type="protein sequence ID" value="PHQ31807.1"/>
    <property type="molecule type" value="Genomic_DNA"/>
</dbReference>
<dbReference type="Proteomes" id="UP000225740">
    <property type="component" value="Unassembled WGS sequence"/>
</dbReference>
<proteinExistence type="predicted"/>
<keyword evidence="2" id="KW-1185">Reference proteome</keyword>
<protein>
    <submittedName>
        <fullName evidence="1">Uncharacterized protein</fullName>
    </submittedName>
</protein>